<dbReference type="VEuPathDB" id="TrichDB:TVAGG3_0265980"/>
<dbReference type="FunFam" id="3.60.15.10:FF:000054">
    <property type="entry name" value="Metallo-beta-lactamase superfamily protein"/>
    <property type="match status" value="1"/>
</dbReference>
<dbReference type="InterPro" id="IPR027794">
    <property type="entry name" value="tRNase_Z_dom"/>
</dbReference>
<dbReference type="eggNOG" id="KOG2121">
    <property type="taxonomic scope" value="Eukaryota"/>
</dbReference>
<keyword evidence="8" id="KW-0255">Endonuclease</keyword>
<dbReference type="OMA" id="CSFARRS"/>
<dbReference type="GO" id="GO:0042781">
    <property type="term" value="F:3'-tRNA processing endoribonuclease activity"/>
    <property type="evidence" value="ECO:0000318"/>
    <property type="project" value="GO_Central"/>
</dbReference>
<evidence type="ECO:0000259" key="11">
    <source>
        <dbReference type="SMART" id="SM00849"/>
    </source>
</evidence>
<dbReference type="InterPro" id="IPR047151">
    <property type="entry name" value="RNZ2-like"/>
</dbReference>
<evidence type="ECO:0000256" key="3">
    <source>
        <dbReference type="ARBA" id="ARBA00007823"/>
    </source>
</evidence>
<evidence type="ECO:0000256" key="1">
    <source>
        <dbReference type="ARBA" id="ARBA00000402"/>
    </source>
</evidence>
<evidence type="ECO:0000256" key="6">
    <source>
        <dbReference type="ARBA" id="ARBA00022722"/>
    </source>
</evidence>
<evidence type="ECO:0000256" key="10">
    <source>
        <dbReference type="ARBA" id="ARBA00022833"/>
    </source>
</evidence>
<organism evidence="12 13">
    <name type="scientific">Trichomonas vaginalis (strain ATCC PRA-98 / G3)</name>
    <dbReference type="NCBI Taxonomy" id="412133"/>
    <lineage>
        <taxon>Eukaryota</taxon>
        <taxon>Metamonada</taxon>
        <taxon>Parabasalia</taxon>
        <taxon>Trichomonadida</taxon>
        <taxon>Trichomonadidae</taxon>
        <taxon>Trichomonas</taxon>
    </lineage>
</organism>
<dbReference type="OrthoDB" id="527344at2759"/>
<comment type="similarity">
    <text evidence="3">Belongs to the RNase Z family.</text>
</comment>
<comment type="catalytic activity">
    <reaction evidence="1">
        <text>Endonucleolytic cleavage of RNA, removing extra 3' nucleotides from tRNA precursor, generating 3' termini of tRNAs. A 3'-hydroxy group is left at the tRNA terminus and a 5'-phosphoryl group is left at the trailer molecule.</text>
        <dbReference type="EC" id="3.1.26.11"/>
    </reaction>
</comment>
<keyword evidence="5" id="KW-0819">tRNA processing</keyword>
<evidence type="ECO:0000256" key="7">
    <source>
        <dbReference type="ARBA" id="ARBA00022723"/>
    </source>
</evidence>
<evidence type="ECO:0000256" key="8">
    <source>
        <dbReference type="ARBA" id="ARBA00022759"/>
    </source>
</evidence>
<keyword evidence="6" id="KW-0540">Nuclease</keyword>
<name>A2DA23_TRIV3</name>
<dbReference type="EMBL" id="DS113182">
    <property type="protein sequence ID" value="EAY22671.1"/>
    <property type="molecule type" value="Genomic_DNA"/>
</dbReference>
<evidence type="ECO:0000256" key="2">
    <source>
        <dbReference type="ARBA" id="ARBA00001947"/>
    </source>
</evidence>
<dbReference type="GO" id="GO:0046872">
    <property type="term" value="F:metal ion binding"/>
    <property type="evidence" value="ECO:0007669"/>
    <property type="project" value="UniProtKB-KW"/>
</dbReference>
<evidence type="ECO:0000256" key="9">
    <source>
        <dbReference type="ARBA" id="ARBA00022801"/>
    </source>
</evidence>
<dbReference type="Gene3D" id="3.60.15.10">
    <property type="entry name" value="Ribonuclease Z/Hydroxyacylglutathione hydrolase-like"/>
    <property type="match status" value="2"/>
</dbReference>
<dbReference type="InterPro" id="IPR036866">
    <property type="entry name" value="RibonucZ/Hydroxyglut_hydro"/>
</dbReference>
<dbReference type="SMR" id="A2DA23"/>
<dbReference type="InterPro" id="IPR001279">
    <property type="entry name" value="Metallo-B-lactamas"/>
</dbReference>
<dbReference type="SUPFAM" id="SSF56281">
    <property type="entry name" value="Metallo-hydrolase/oxidoreductase"/>
    <property type="match status" value="2"/>
</dbReference>
<sequence>MKVEIGVISGLSYDSYPVVTITINDKKYLFNSPSFTQRCLMNANVKLSNVNALFVTSNSYRAIAGLCGYVSECLMTSQTIPIYCAKSCASAVILTSKYSDIHCDVPYKDQFVNIEPIELTKSVSYVMTIPDEQPKFDAKIAKSYGVKAGLDFKKLKEGNSVTLENGQVITAEMCIGNVEKGGKILITEVLDLKDLEILKNIEDYVCIVHFSSPEMLKQEQYQAKFANAQTNIAFNMDGRICYYTGYDFFEKHHKKDPKLVDKLAVGKPAENIGIFKSYFNGDVFVAFPESKRGFSRAYKLRDFEEYEPPKLQFNKLAITMLGTNAGFTHLHRVASSIIVHTNDGNIILDCGEGFLEQLRRKYGLEQANQMIADTLAVYTTHFHWDHCGGIQSLLAERRKFTNRRIPVFCDDFFIEYLKCDEQTDGDYNVDFILRNENTFNYNKFVLRTIPTEHCENSMGCCLDYDGLRVAYPGDHHILDKFGETVGHCDILIHEATKGDREDSHEEAWGHSSVWSAEKIGNNLGAKLNVITHISKRFQEKEITAPSPNMVFAFDFMTVRLEDKDELRAAFDRTIPFK</sequence>
<evidence type="ECO:0000256" key="5">
    <source>
        <dbReference type="ARBA" id="ARBA00022694"/>
    </source>
</evidence>
<dbReference type="InParanoid" id="A2DA23"/>
<dbReference type="AlphaFoldDB" id="A2DA23"/>
<dbReference type="GO" id="GO:0005739">
    <property type="term" value="C:mitochondrion"/>
    <property type="evidence" value="ECO:0000318"/>
    <property type="project" value="GO_Central"/>
</dbReference>
<keyword evidence="13" id="KW-1185">Reference proteome</keyword>
<keyword evidence="9" id="KW-0378">Hydrolase</keyword>
<proteinExistence type="inferred from homology"/>
<reference evidence="12" key="2">
    <citation type="journal article" date="2007" name="Science">
        <title>Draft genome sequence of the sexually transmitted pathogen Trichomonas vaginalis.</title>
        <authorList>
            <person name="Carlton J.M."/>
            <person name="Hirt R.P."/>
            <person name="Silva J.C."/>
            <person name="Delcher A.L."/>
            <person name="Schatz M."/>
            <person name="Zhao Q."/>
            <person name="Wortman J.R."/>
            <person name="Bidwell S.L."/>
            <person name="Alsmark U.C.M."/>
            <person name="Besteiro S."/>
            <person name="Sicheritz-Ponten T."/>
            <person name="Noel C.J."/>
            <person name="Dacks J.B."/>
            <person name="Foster P.G."/>
            <person name="Simillion C."/>
            <person name="Van de Peer Y."/>
            <person name="Miranda-Saavedra D."/>
            <person name="Barton G.J."/>
            <person name="Westrop G.D."/>
            <person name="Mueller S."/>
            <person name="Dessi D."/>
            <person name="Fiori P.L."/>
            <person name="Ren Q."/>
            <person name="Paulsen I."/>
            <person name="Zhang H."/>
            <person name="Bastida-Corcuera F.D."/>
            <person name="Simoes-Barbosa A."/>
            <person name="Brown M.T."/>
            <person name="Hayes R.D."/>
            <person name="Mukherjee M."/>
            <person name="Okumura C.Y."/>
            <person name="Schneider R."/>
            <person name="Smith A.J."/>
            <person name="Vanacova S."/>
            <person name="Villalvazo M."/>
            <person name="Haas B.J."/>
            <person name="Pertea M."/>
            <person name="Feldblyum T.V."/>
            <person name="Utterback T.R."/>
            <person name="Shu C.L."/>
            <person name="Osoegawa K."/>
            <person name="de Jong P.J."/>
            <person name="Hrdy I."/>
            <person name="Horvathova L."/>
            <person name="Zubacova Z."/>
            <person name="Dolezal P."/>
            <person name="Malik S.B."/>
            <person name="Logsdon J.M. Jr."/>
            <person name="Henze K."/>
            <person name="Gupta A."/>
            <person name="Wang C.C."/>
            <person name="Dunne R.L."/>
            <person name="Upcroft J.A."/>
            <person name="Upcroft P."/>
            <person name="White O."/>
            <person name="Salzberg S.L."/>
            <person name="Tang P."/>
            <person name="Chiu C.-H."/>
            <person name="Lee Y.-S."/>
            <person name="Embley T.M."/>
            <person name="Coombs G.H."/>
            <person name="Mottram J.C."/>
            <person name="Tachezy J."/>
            <person name="Fraser-Liggett C.M."/>
            <person name="Johnson P.J."/>
        </authorList>
    </citation>
    <scope>NUCLEOTIDE SEQUENCE [LARGE SCALE GENOMIC DNA]</scope>
    <source>
        <strain evidence="12">G3</strain>
    </source>
</reference>
<evidence type="ECO:0000313" key="12">
    <source>
        <dbReference type="EMBL" id="EAY22671.1"/>
    </source>
</evidence>
<comment type="cofactor">
    <cofactor evidence="2">
        <name>Zn(2+)</name>
        <dbReference type="ChEBI" id="CHEBI:29105"/>
    </cofactor>
</comment>
<keyword evidence="10" id="KW-0862">Zinc</keyword>
<evidence type="ECO:0000256" key="4">
    <source>
        <dbReference type="ARBA" id="ARBA00012477"/>
    </source>
</evidence>
<dbReference type="SMART" id="SM00849">
    <property type="entry name" value="Lactamase_B"/>
    <property type="match status" value="1"/>
</dbReference>
<dbReference type="GO" id="GO:1990180">
    <property type="term" value="P:mitochondrial tRNA 3'-end processing"/>
    <property type="evidence" value="ECO:0000318"/>
    <property type="project" value="GO_Central"/>
</dbReference>
<dbReference type="VEuPathDB" id="TrichDB:TVAG_476000"/>
<dbReference type="Proteomes" id="UP000001542">
    <property type="component" value="Unassembled WGS sequence"/>
</dbReference>
<accession>A2DA23</accession>
<protein>
    <recommendedName>
        <fullName evidence="4">ribonuclease Z</fullName>
        <ecNumber evidence="4">3.1.26.11</ecNumber>
    </recommendedName>
</protein>
<keyword evidence="7" id="KW-0479">Metal-binding</keyword>
<dbReference type="EC" id="3.1.26.11" evidence="4"/>
<gene>
    <name evidence="12" type="ORF">TVAG_476000</name>
</gene>
<reference evidence="12" key="1">
    <citation type="submission" date="2006-10" db="EMBL/GenBank/DDBJ databases">
        <authorList>
            <person name="Amadeo P."/>
            <person name="Zhao Q."/>
            <person name="Wortman J."/>
            <person name="Fraser-Liggett C."/>
            <person name="Carlton J."/>
        </authorList>
    </citation>
    <scope>NUCLEOTIDE SEQUENCE</scope>
    <source>
        <strain evidence="12">G3</strain>
    </source>
</reference>
<dbReference type="Pfam" id="PF13691">
    <property type="entry name" value="Lactamase_B_4"/>
    <property type="match status" value="1"/>
</dbReference>
<feature type="domain" description="Metallo-beta-lactamase" evidence="11">
    <location>
        <begin position="333"/>
        <end position="517"/>
    </location>
</feature>
<dbReference type="RefSeq" id="XP_001583657.1">
    <property type="nucleotide sequence ID" value="XM_001583607.1"/>
</dbReference>
<evidence type="ECO:0000313" key="13">
    <source>
        <dbReference type="Proteomes" id="UP000001542"/>
    </source>
</evidence>
<dbReference type="FunCoup" id="A2DA23">
    <property type="interactions" value="509"/>
</dbReference>
<dbReference type="KEGG" id="tva:5468230"/>
<dbReference type="Pfam" id="PF12706">
    <property type="entry name" value="Lactamase_B_2"/>
    <property type="match status" value="1"/>
</dbReference>
<dbReference type="PANTHER" id="PTHR12553:SF49">
    <property type="entry name" value="ZINC PHOSPHODIESTERASE ELAC PROTEIN 2"/>
    <property type="match status" value="1"/>
</dbReference>
<dbReference type="PANTHER" id="PTHR12553">
    <property type="entry name" value="ZINC PHOSPHODIESTERASE ELAC PROTEIN 2"/>
    <property type="match status" value="1"/>
</dbReference>
<dbReference type="STRING" id="5722.A2DA23"/>